<dbReference type="PANTHER" id="PTHR10281:SF76">
    <property type="entry name" value="CALCUTTA CUP-RELATED"/>
    <property type="match status" value="1"/>
</dbReference>
<dbReference type="InterPro" id="IPR001199">
    <property type="entry name" value="Cyt_B5-like_heme/steroid-bd"/>
</dbReference>
<evidence type="ECO:0000259" key="4">
    <source>
        <dbReference type="SMART" id="SM01117"/>
    </source>
</evidence>
<gene>
    <name evidence="5" type="ORF">DFQ27_006770</name>
</gene>
<feature type="domain" description="Cytochrome b5 heme-binding" evidence="4">
    <location>
        <begin position="107"/>
        <end position="204"/>
    </location>
</feature>
<evidence type="ECO:0000256" key="3">
    <source>
        <dbReference type="SAM" id="Phobius"/>
    </source>
</evidence>
<comment type="similarity">
    <text evidence="1">Belongs to the cytochrome b5 family. MAPR subfamily.</text>
</comment>
<dbReference type="Gene3D" id="3.40.50.1000">
    <property type="entry name" value="HAD superfamily/HAD-like"/>
    <property type="match status" value="1"/>
</dbReference>
<feature type="compositionally biased region" description="Basic and acidic residues" evidence="2">
    <location>
        <begin position="354"/>
        <end position="376"/>
    </location>
</feature>
<dbReference type="InterPro" id="IPR023214">
    <property type="entry name" value="HAD_sf"/>
</dbReference>
<keyword evidence="3" id="KW-0472">Membrane</keyword>
<feature type="region of interest" description="Disordered" evidence="2">
    <location>
        <begin position="21"/>
        <end position="56"/>
    </location>
</feature>
<dbReference type="AlphaFoldDB" id="A0A9P6UAX4"/>
<dbReference type="GO" id="GO:0016020">
    <property type="term" value="C:membrane"/>
    <property type="evidence" value="ECO:0007669"/>
    <property type="project" value="TreeGrafter"/>
</dbReference>
<evidence type="ECO:0000256" key="2">
    <source>
        <dbReference type="SAM" id="MobiDB-lite"/>
    </source>
</evidence>
<evidence type="ECO:0000313" key="5">
    <source>
        <dbReference type="EMBL" id="KAG0268418.1"/>
    </source>
</evidence>
<dbReference type="SUPFAM" id="SSF56784">
    <property type="entry name" value="HAD-like"/>
    <property type="match status" value="1"/>
</dbReference>
<feature type="transmembrane region" description="Helical" evidence="3">
    <location>
        <begin position="62"/>
        <end position="82"/>
    </location>
</feature>
<dbReference type="SUPFAM" id="SSF55856">
    <property type="entry name" value="Cytochrome b5-like heme/steroid binding domain"/>
    <property type="match status" value="1"/>
</dbReference>
<organism evidence="5 6">
    <name type="scientific">Actinomortierella ambigua</name>
    <dbReference type="NCBI Taxonomy" id="1343610"/>
    <lineage>
        <taxon>Eukaryota</taxon>
        <taxon>Fungi</taxon>
        <taxon>Fungi incertae sedis</taxon>
        <taxon>Mucoromycota</taxon>
        <taxon>Mortierellomycotina</taxon>
        <taxon>Mortierellomycetes</taxon>
        <taxon>Mortierellales</taxon>
        <taxon>Mortierellaceae</taxon>
        <taxon>Actinomortierella</taxon>
    </lineage>
</organism>
<dbReference type="SMART" id="SM01117">
    <property type="entry name" value="Cyt-b5"/>
    <property type="match status" value="1"/>
</dbReference>
<dbReference type="Pfam" id="PF00173">
    <property type="entry name" value="Cyt-b5"/>
    <property type="match status" value="1"/>
</dbReference>
<proteinExistence type="inferred from homology"/>
<feature type="compositionally biased region" description="Basic residues" evidence="2">
    <location>
        <begin position="39"/>
        <end position="51"/>
    </location>
</feature>
<name>A0A9P6UAX4_9FUNG</name>
<dbReference type="InterPro" id="IPR036400">
    <property type="entry name" value="Cyt_B5-like_heme/steroid_sf"/>
</dbReference>
<dbReference type="GO" id="GO:0012505">
    <property type="term" value="C:endomembrane system"/>
    <property type="evidence" value="ECO:0007669"/>
    <property type="project" value="TreeGrafter"/>
</dbReference>
<protein>
    <recommendedName>
        <fullName evidence="4">Cytochrome b5 heme-binding domain-containing protein</fullName>
    </recommendedName>
</protein>
<comment type="caution">
    <text evidence="5">The sequence shown here is derived from an EMBL/GenBank/DDBJ whole genome shotgun (WGS) entry which is preliminary data.</text>
</comment>
<dbReference type="InterPro" id="IPR050577">
    <property type="entry name" value="MAPR/NEUFC/NENF-like"/>
</dbReference>
<dbReference type="Gene3D" id="3.10.120.10">
    <property type="entry name" value="Cytochrome b5-like heme/steroid binding domain"/>
    <property type="match status" value="1"/>
</dbReference>
<dbReference type="Proteomes" id="UP000807716">
    <property type="component" value="Unassembled WGS sequence"/>
</dbReference>
<dbReference type="PANTHER" id="PTHR10281">
    <property type="entry name" value="MEMBRANE-ASSOCIATED PROGESTERONE RECEPTOR COMPONENT-RELATED"/>
    <property type="match status" value="1"/>
</dbReference>
<evidence type="ECO:0000256" key="1">
    <source>
        <dbReference type="ARBA" id="ARBA00038357"/>
    </source>
</evidence>
<keyword evidence="3" id="KW-1133">Transmembrane helix</keyword>
<dbReference type="OrthoDB" id="10257697at2759"/>
<accession>A0A9P6UAX4</accession>
<keyword evidence="6" id="KW-1185">Reference proteome</keyword>
<feature type="region of interest" description="Disordered" evidence="2">
    <location>
        <begin position="351"/>
        <end position="376"/>
    </location>
</feature>
<dbReference type="EMBL" id="JAAAJB010000051">
    <property type="protein sequence ID" value="KAG0268418.1"/>
    <property type="molecule type" value="Genomic_DNA"/>
</dbReference>
<sequence>MAGPQNEQGAKLRTRLVSVKGDTLGDTRTGGFDQEIDTRRKKRSSGNRKSKNKDQPKMTKGLVAQIVLLPIVFFFLMSYLITDSWLWGYRGKYSNWRRYLPRKELVLTMDELAQYDGTDPTKPIYLAIKGEVFDVTAGGPFYAKGGGYGFFSGKDASRAYVTGCFETHLTHDLRGLSPSDLAVVDGWLKFYHNHHRYLPVGRVILDPIDPDLKDTGNILIDACLGYENRKALDDKILRNEITFLEVTTISWESITLTYDEALALVRKEAEIDPGFLAFYTYVGAQKIPFTIVSCGVDVVIREYLSWHLGQDQLAQLEILANYGHISDRTWRVTYRDDSEFTHDKSRVMRAARQRHAEKMEAQKQKQEQKGGDKKEDDIAAAAAAAAQSPPILVFCGDGISDLCAAREADVMFARRGLELEAYCREHKVPFLPFDSFAEIHAIVQGLHEGGISLDEIQKRQLAEV</sequence>
<dbReference type="InterPro" id="IPR036412">
    <property type="entry name" value="HAD-like_sf"/>
</dbReference>
<reference evidence="5" key="1">
    <citation type="journal article" date="2020" name="Fungal Divers.">
        <title>Resolving the Mortierellaceae phylogeny through synthesis of multi-gene phylogenetics and phylogenomics.</title>
        <authorList>
            <person name="Vandepol N."/>
            <person name="Liber J."/>
            <person name="Desiro A."/>
            <person name="Na H."/>
            <person name="Kennedy M."/>
            <person name="Barry K."/>
            <person name="Grigoriev I.V."/>
            <person name="Miller A.N."/>
            <person name="O'Donnell K."/>
            <person name="Stajich J.E."/>
            <person name="Bonito G."/>
        </authorList>
    </citation>
    <scope>NUCLEOTIDE SEQUENCE</scope>
    <source>
        <strain evidence="5">BC1065</strain>
    </source>
</reference>
<evidence type="ECO:0000313" key="6">
    <source>
        <dbReference type="Proteomes" id="UP000807716"/>
    </source>
</evidence>
<keyword evidence="3" id="KW-0812">Transmembrane</keyword>